<proteinExistence type="predicted"/>
<dbReference type="EnsemblMetazoa" id="ACOM027497-RA">
    <property type="protein sequence ID" value="ACOM027497-PA.1"/>
    <property type="gene ID" value="ACOM027497"/>
</dbReference>
<protein>
    <submittedName>
        <fullName evidence="2">Uncharacterized protein</fullName>
    </submittedName>
</protein>
<evidence type="ECO:0000313" key="2">
    <source>
        <dbReference type="EnsemblMetazoa" id="ACOM027497-PA.1"/>
    </source>
</evidence>
<dbReference type="Proteomes" id="UP000075882">
    <property type="component" value="Unassembled WGS sequence"/>
</dbReference>
<dbReference type="AlphaFoldDB" id="A0A8W7P9C8"/>
<evidence type="ECO:0000256" key="1">
    <source>
        <dbReference type="SAM" id="MobiDB-lite"/>
    </source>
</evidence>
<accession>A0A8W7P9C8</accession>
<feature type="compositionally biased region" description="Gly residues" evidence="1">
    <location>
        <begin position="18"/>
        <end position="27"/>
    </location>
</feature>
<feature type="region of interest" description="Disordered" evidence="1">
    <location>
        <begin position="1"/>
        <end position="27"/>
    </location>
</feature>
<name>A0A8W7P9C8_ANOCL</name>
<organism evidence="2">
    <name type="scientific">Anopheles coluzzii</name>
    <name type="common">African malaria mosquito</name>
    <dbReference type="NCBI Taxonomy" id="1518534"/>
    <lineage>
        <taxon>Eukaryota</taxon>
        <taxon>Metazoa</taxon>
        <taxon>Ecdysozoa</taxon>
        <taxon>Arthropoda</taxon>
        <taxon>Hexapoda</taxon>
        <taxon>Insecta</taxon>
        <taxon>Pterygota</taxon>
        <taxon>Neoptera</taxon>
        <taxon>Endopterygota</taxon>
        <taxon>Diptera</taxon>
        <taxon>Nematocera</taxon>
        <taxon>Culicoidea</taxon>
        <taxon>Culicidae</taxon>
        <taxon>Anophelinae</taxon>
        <taxon>Anopheles</taxon>
    </lineage>
</organism>
<sequence length="117" mass="12422">MTNAKPAPVSPSGLHATTGGGGGNGGGAGSETNFLPVYLGESGYFLTCSKQVALELQSLAVLRIFAQTNHLYLESFVRNTGQAVPNGSQLFRGFYARFSRTIVGQVQDTDPHHHRDA</sequence>
<reference evidence="2" key="1">
    <citation type="submission" date="2022-08" db="UniProtKB">
        <authorList>
            <consortium name="EnsemblMetazoa"/>
        </authorList>
    </citation>
    <scope>IDENTIFICATION</scope>
</reference>